<accession>U6M7W3</accession>
<protein>
    <submittedName>
        <fullName evidence="1">Uncharacterized protein</fullName>
    </submittedName>
</protein>
<sequence>MRLANPKRGKEVAAAGAAVAVAWALLLPDVVPPEAWGRELSRFLRGDISYLVACSWHVDNCEIREFRQKVKPKGSTPRGFELLKETYGLSFLFQYCPHGVSRDVRMQLERFRGAGNLQGCVINEALLQPAHRL</sequence>
<dbReference type="VEuPathDB" id="ToxoDB:EMWEY_00060450"/>
<reference evidence="1" key="1">
    <citation type="submission" date="2013-10" db="EMBL/GenBank/DDBJ databases">
        <title>Genomic analysis of the causative agents of coccidiosis in chickens.</title>
        <authorList>
            <person name="Reid A.J."/>
            <person name="Blake D."/>
            <person name="Billington K."/>
            <person name="Browne H."/>
            <person name="Dunn M."/>
            <person name="Hung S."/>
            <person name="Kawahara F."/>
            <person name="Miranda-Saavedra D."/>
            <person name="Mourier T."/>
            <person name="Nagra H."/>
            <person name="Otto T.D."/>
            <person name="Rawlings N."/>
            <person name="Sanchez A."/>
            <person name="Sanders M."/>
            <person name="Subramaniam C."/>
            <person name="Tay Y."/>
            <person name="Dear P."/>
            <person name="Doerig C."/>
            <person name="Gruber A."/>
            <person name="Parkinson J."/>
            <person name="Shirley M."/>
            <person name="Wan K.L."/>
            <person name="Berriman M."/>
            <person name="Tomley F."/>
            <person name="Pain A."/>
        </authorList>
    </citation>
    <scope>NUCLEOTIDE SEQUENCE [LARGE SCALE GENOMIC DNA]</scope>
    <source>
        <strain evidence="1">Weybridge</strain>
    </source>
</reference>
<evidence type="ECO:0000313" key="1">
    <source>
        <dbReference type="EMBL" id="CDJ60312.1"/>
    </source>
</evidence>
<feature type="non-terminal residue" evidence="1">
    <location>
        <position position="133"/>
    </location>
</feature>
<name>U6M7W3_EIMMA</name>
<dbReference type="GeneID" id="25340031"/>
<keyword evidence="2" id="KW-1185">Reference proteome</keyword>
<dbReference type="Proteomes" id="UP000030763">
    <property type="component" value="Unassembled WGS sequence"/>
</dbReference>
<gene>
    <name evidence="1" type="ORF">EMWEY_00060450</name>
</gene>
<dbReference type="RefSeq" id="XP_013336962.1">
    <property type="nucleotide sequence ID" value="XM_013481508.1"/>
</dbReference>
<organism evidence="1 2">
    <name type="scientific">Eimeria maxima</name>
    <name type="common">Coccidian parasite</name>
    <dbReference type="NCBI Taxonomy" id="5804"/>
    <lineage>
        <taxon>Eukaryota</taxon>
        <taxon>Sar</taxon>
        <taxon>Alveolata</taxon>
        <taxon>Apicomplexa</taxon>
        <taxon>Conoidasida</taxon>
        <taxon>Coccidia</taxon>
        <taxon>Eucoccidiorida</taxon>
        <taxon>Eimeriorina</taxon>
        <taxon>Eimeriidae</taxon>
        <taxon>Eimeria</taxon>
    </lineage>
</organism>
<dbReference type="EMBL" id="HG721733">
    <property type="protein sequence ID" value="CDJ60312.1"/>
    <property type="molecule type" value="Genomic_DNA"/>
</dbReference>
<reference evidence="1" key="2">
    <citation type="submission" date="2013-10" db="EMBL/GenBank/DDBJ databases">
        <authorList>
            <person name="Aslett M."/>
        </authorList>
    </citation>
    <scope>NUCLEOTIDE SEQUENCE [LARGE SCALE GENOMIC DNA]</scope>
    <source>
        <strain evidence="1">Weybridge</strain>
    </source>
</reference>
<evidence type="ECO:0000313" key="2">
    <source>
        <dbReference type="Proteomes" id="UP000030763"/>
    </source>
</evidence>
<proteinExistence type="predicted"/>
<dbReference type="AlphaFoldDB" id="U6M7W3"/>